<evidence type="ECO:0000256" key="4">
    <source>
        <dbReference type="ARBA" id="ARBA00022691"/>
    </source>
</evidence>
<evidence type="ECO:0000256" key="8">
    <source>
        <dbReference type="ARBA" id="ARBA00023098"/>
    </source>
</evidence>
<name>A0A4S8M7E9_DENBC</name>
<evidence type="ECO:0000256" key="12">
    <source>
        <dbReference type="SAM" id="Phobius"/>
    </source>
</evidence>
<protein>
    <recommendedName>
        <fullName evidence="15">Protein-S-isoprenylcysteine O-methyltransferase</fullName>
    </recommendedName>
</protein>
<evidence type="ECO:0000313" key="14">
    <source>
        <dbReference type="Proteomes" id="UP000297245"/>
    </source>
</evidence>
<evidence type="ECO:0008006" key="15">
    <source>
        <dbReference type="Google" id="ProtNLM"/>
    </source>
</evidence>
<dbReference type="AlphaFoldDB" id="A0A4S8M7E9"/>
<feature type="transmembrane region" description="Helical" evidence="12">
    <location>
        <begin position="72"/>
        <end position="91"/>
    </location>
</feature>
<dbReference type="PANTHER" id="PTHR12714:SF9">
    <property type="entry name" value="PROTEIN-S-ISOPRENYLCYSTEINE O-METHYLTRANSFERASE"/>
    <property type="match status" value="1"/>
</dbReference>
<keyword evidence="11" id="KW-1208">Phospholipid metabolism</keyword>
<keyword evidence="6" id="KW-0256">Endoplasmic reticulum</keyword>
<dbReference type="PANTHER" id="PTHR12714">
    <property type="entry name" value="PROTEIN-S ISOPRENYLCYSTEINE O-METHYLTRANSFERASE"/>
    <property type="match status" value="1"/>
</dbReference>
<keyword evidence="8" id="KW-0443">Lipid metabolism</keyword>
<evidence type="ECO:0000256" key="2">
    <source>
        <dbReference type="ARBA" id="ARBA00022516"/>
    </source>
</evidence>
<comment type="subcellular location">
    <subcellularLocation>
        <location evidence="1">Endomembrane system</location>
        <topology evidence="1">Multi-pass membrane protein</topology>
    </subcellularLocation>
</comment>
<accession>A0A4S8M7E9</accession>
<dbReference type="GO" id="GO:0006656">
    <property type="term" value="P:phosphatidylcholine biosynthetic process"/>
    <property type="evidence" value="ECO:0007669"/>
    <property type="project" value="UniProtKB-UniPathway"/>
</dbReference>
<reference evidence="13 14" key="1">
    <citation type="journal article" date="2019" name="Nat. Ecol. Evol.">
        <title>Megaphylogeny resolves global patterns of mushroom evolution.</title>
        <authorList>
            <person name="Varga T."/>
            <person name="Krizsan K."/>
            <person name="Foldi C."/>
            <person name="Dima B."/>
            <person name="Sanchez-Garcia M."/>
            <person name="Sanchez-Ramirez S."/>
            <person name="Szollosi G.J."/>
            <person name="Szarkandi J.G."/>
            <person name="Papp V."/>
            <person name="Albert L."/>
            <person name="Andreopoulos W."/>
            <person name="Angelini C."/>
            <person name="Antonin V."/>
            <person name="Barry K.W."/>
            <person name="Bougher N.L."/>
            <person name="Buchanan P."/>
            <person name="Buyck B."/>
            <person name="Bense V."/>
            <person name="Catcheside P."/>
            <person name="Chovatia M."/>
            <person name="Cooper J."/>
            <person name="Damon W."/>
            <person name="Desjardin D."/>
            <person name="Finy P."/>
            <person name="Geml J."/>
            <person name="Haridas S."/>
            <person name="Hughes K."/>
            <person name="Justo A."/>
            <person name="Karasinski D."/>
            <person name="Kautmanova I."/>
            <person name="Kiss B."/>
            <person name="Kocsube S."/>
            <person name="Kotiranta H."/>
            <person name="LaButti K.M."/>
            <person name="Lechner B.E."/>
            <person name="Liimatainen K."/>
            <person name="Lipzen A."/>
            <person name="Lukacs Z."/>
            <person name="Mihaltcheva S."/>
            <person name="Morgado L.N."/>
            <person name="Niskanen T."/>
            <person name="Noordeloos M.E."/>
            <person name="Ohm R.A."/>
            <person name="Ortiz-Santana B."/>
            <person name="Ovrebo C."/>
            <person name="Racz N."/>
            <person name="Riley R."/>
            <person name="Savchenko A."/>
            <person name="Shiryaev A."/>
            <person name="Soop K."/>
            <person name="Spirin V."/>
            <person name="Szebenyi C."/>
            <person name="Tomsovsky M."/>
            <person name="Tulloss R.E."/>
            <person name="Uehling J."/>
            <person name="Grigoriev I.V."/>
            <person name="Vagvolgyi C."/>
            <person name="Papp T."/>
            <person name="Martin F.M."/>
            <person name="Miettinen O."/>
            <person name="Hibbett D.S."/>
            <person name="Nagy L.G."/>
        </authorList>
    </citation>
    <scope>NUCLEOTIDE SEQUENCE [LARGE SCALE GENOMIC DNA]</scope>
    <source>
        <strain evidence="13 14">CBS 962.96</strain>
    </source>
</reference>
<evidence type="ECO:0000256" key="3">
    <source>
        <dbReference type="ARBA" id="ARBA00022603"/>
    </source>
</evidence>
<evidence type="ECO:0000256" key="1">
    <source>
        <dbReference type="ARBA" id="ARBA00004127"/>
    </source>
</evidence>
<keyword evidence="3" id="KW-0808">Transferase</keyword>
<dbReference type="UniPathway" id="UPA00753"/>
<dbReference type="GO" id="GO:0012505">
    <property type="term" value="C:endomembrane system"/>
    <property type="evidence" value="ECO:0007669"/>
    <property type="project" value="UniProtKB-SubCell"/>
</dbReference>
<keyword evidence="2" id="KW-0444">Lipid biosynthesis</keyword>
<proteinExistence type="predicted"/>
<dbReference type="GO" id="GO:0008168">
    <property type="term" value="F:methyltransferase activity"/>
    <property type="evidence" value="ECO:0007669"/>
    <property type="project" value="UniProtKB-KW"/>
</dbReference>
<dbReference type="GO" id="GO:0032259">
    <property type="term" value="P:methylation"/>
    <property type="evidence" value="ECO:0007669"/>
    <property type="project" value="UniProtKB-KW"/>
</dbReference>
<evidence type="ECO:0000256" key="11">
    <source>
        <dbReference type="ARBA" id="ARBA00023264"/>
    </source>
</evidence>
<evidence type="ECO:0000313" key="13">
    <source>
        <dbReference type="EMBL" id="THU98246.1"/>
    </source>
</evidence>
<dbReference type="Pfam" id="PF04191">
    <property type="entry name" value="PEMT"/>
    <property type="match status" value="1"/>
</dbReference>
<keyword evidence="3" id="KW-0489">Methyltransferase</keyword>
<keyword evidence="10" id="KW-0594">Phospholipid biosynthesis</keyword>
<dbReference type="Proteomes" id="UP000297245">
    <property type="component" value="Unassembled WGS sequence"/>
</dbReference>
<dbReference type="InterPro" id="IPR007318">
    <property type="entry name" value="Phopholipid_MeTrfase"/>
</dbReference>
<evidence type="ECO:0000256" key="6">
    <source>
        <dbReference type="ARBA" id="ARBA00022824"/>
    </source>
</evidence>
<organism evidence="13 14">
    <name type="scientific">Dendrothele bispora (strain CBS 962.96)</name>
    <dbReference type="NCBI Taxonomy" id="1314807"/>
    <lineage>
        <taxon>Eukaryota</taxon>
        <taxon>Fungi</taxon>
        <taxon>Dikarya</taxon>
        <taxon>Basidiomycota</taxon>
        <taxon>Agaricomycotina</taxon>
        <taxon>Agaricomycetes</taxon>
        <taxon>Agaricomycetidae</taxon>
        <taxon>Agaricales</taxon>
        <taxon>Agaricales incertae sedis</taxon>
        <taxon>Dendrothele</taxon>
    </lineage>
</organism>
<keyword evidence="9 12" id="KW-0472">Membrane</keyword>
<gene>
    <name evidence="13" type="ORF">K435DRAFT_753210</name>
</gene>
<keyword evidence="4" id="KW-0949">S-adenosyl-L-methionine</keyword>
<dbReference type="Gene3D" id="1.20.120.1630">
    <property type="match status" value="1"/>
</dbReference>
<keyword evidence="5 12" id="KW-0812">Transmembrane</keyword>
<evidence type="ECO:0000256" key="10">
    <source>
        <dbReference type="ARBA" id="ARBA00023209"/>
    </source>
</evidence>
<evidence type="ECO:0000256" key="7">
    <source>
        <dbReference type="ARBA" id="ARBA00022989"/>
    </source>
</evidence>
<evidence type="ECO:0000256" key="9">
    <source>
        <dbReference type="ARBA" id="ARBA00023136"/>
    </source>
</evidence>
<dbReference type="EMBL" id="ML179140">
    <property type="protein sequence ID" value="THU98246.1"/>
    <property type="molecule type" value="Genomic_DNA"/>
</dbReference>
<keyword evidence="14" id="KW-1185">Reference proteome</keyword>
<evidence type="ECO:0000256" key="5">
    <source>
        <dbReference type="ARBA" id="ARBA00022692"/>
    </source>
</evidence>
<sequence length="210" mass="23580">MTSPNPPASKADIAAPGVRGVSTTGAKMMKFVPVTTYLIEAFLLFANDRLKNSPWNGFMPNDDPSPLSQTPLTFYIGILCVATAASIRYSCYKAMGKQFTYEVTMFKDHHLVTTGPYSIVRHPSYIATPVHFLGICILWASKGSWVQESKLLNTLPGQVVVATWLLLYSRTIVTLFLRVGVEDELLRNKFGDEWIEWKRRVPFKLLPGVY</sequence>
<dbReference type="OrthoDB" id="422086at2759"/>
<keyword evidence="7 12" id="KW-1133">Transmembrane helix</keyword>